<feature type="transmembrane region" description="Helical" evidence="1">
    <location>
        <begin position="244"/>
        <end position="262"/>
    </location>
</feature>
<evidence type="ECO:0000256" key="1">
    <source>
        <dbReference type="SAM" id="Phobius"/>
    </source>
</evidence>
<accession>A0A5C3LGN8</accession>
<dbReference type="AlphaFoldDB" id="A0A5C3LGN8"/>
<keyword evidence="1" id="KW-0472">Membrane</keyword>
<gene>
    <name evidence="2" type="ORF">BDQ12DRAFT_707705</name>
</gene>
<dbReference type="EMBL" id="ML213679">
    <property type="protein sequence ID" value="TFK32299.1"/>
    <property type="molecule type" value="Genomic_DNA"/>
</dbReference>
<evidence type="ECO:0000313" key="3">
    <source>
        <dbReference type="Proteomes" id="UP000308652"/>
    </source>
</evidence>
<dbReference type="Proteomes" id="UP000308652">
    <property type="component" value="Unassembled WGS sequence"/>
</dbReference>
<feature type="transmembrane region" description="Helical" evidence="1">
    <location>
        <begin position="553"/>
        <end position="577"/>
    </location>
</feature>
<sequence length="583" mass="64251">MHSFSGTQRSSLLKHLVQSIMRACLLPSHVALATDFGQCLADVRSNKLGPVGLDSVGRNITNANASAVSYDICISACGAGQEPFQWSVFSQQFSSWLLPWLALVSQLPFGANDKLENLESVLLTMGSPTLAAYSLTLTVLNGRWIARRFASYHYPNTRNAVRILSSLQQSPLRVTTESTLLASLVILPHNDEWWKELVLWLDYTHTWSISAVTSIAWVVIAYLFTVVDSFTGNIIAAVNANGQGVGSLWLWLLPIVIGWLQISPKCDSVRLSNAVKRANTIAYVATEDEPRLASSKSDQRAISLNFENEDETRQDEQCTAPVYNYARFLPWVQAVEDVSDAFRAASYRCHSHESVTAGTKWEDSGDVPHRNNRMGTIPDVEVYCQPPPVVIRPLRSRWGPGVVSRMLMASALALLLQWGTTGAAVVVVWFTPTKGLGCRSAAYVAFGVLSTVVWLMLVTSSVLTHYSTMQPREYKSHAISPVAVRVARSLSIILRRLGKFIAALNAVWIIVTCMFQFSNFFDRCYCNSSVFGLGKHAYNVMEPTAVDVTDMRIAWIGGVCLAGGTAVIFTGFVNLFINPPLPE</sequence>
<keyword evidence="1" id="KW-0812">Transmembrane</keyword>
<feature type="transmembrane region" description="Helical" evidence="1">
    <location>
        <begin position="406"/>
        <end position="430"/>
    </location>
</feature>
<evidence type="ECO:0000313" key="2">
    <source>
        <dbReference type="EMBL" id="TFK32299.1"/>
    </source>
</evidence>
<feature type="transmembrane region" description="Helical" evidence="1">
    <location>
        <begin position="442"/>
        <end position="466"/>
    </location>
</feature>
<proteinExistence type="predicted"/>
<keyword evidence="3" id="KW-1185">Reference proteome</keyword>
<keyword evidence="1" id="KW-1133">Transmembrane helix</keyword>
<organism evidence="2 3">
    <name type="scientific">Crucibulum laeve</name>
    <dbReference type="NCBI Taxonomy" id="68775"/>
    <lineage>
        <taxon>Eukaryota</taxon>
        <taxon>Fungi</taxon>
        <taxon>Dikarya</taxon>
        <taxon>Basidiomycota</taxon>
        <taxon>Agaricomycotina</taxon>
        <taxon>Agaricomycetes</taxon>
        <taxon>Agaricomycetidae</taxon>
        <taxon>Agaricales</taxon>
        <taxon>Agaricineae</taxon>
        <taxon>Nidulariaceae</taxon>
        <taxon>Crucibulum</taxon>
    </lineage>
</organism>
<feature type="transmembrane region" description="Helical" evidence="1">
    <location>
        <begin position="497"/>
        <end position="517"/>
    </location>
</feature>
<reference evidence="2 3" key="1">
    <citation type="journal article" date="2019" name="Nat. Ecol. Evol.">
        <title>Megaphylogeny resolves global patterns of mushroom evolution.</title>
        <authorList>
            <person name="Varga T."/>
            <person name="Krizsan K."/>
            <person name="Foldi C."/>
            <person name="Dima B."/>
            <person name="Sanchez-Garcia M."/>
            <person name="Sanchez-Ramirez S."/>
            <person name="Szollosi G.J."/>
            <person name="Szarkandi J.G."/>
            <person name="Papp V."/>
            <person name="Albert L."/>
            <person name="Andreopoulos W."/>
            <person name="Angelini C."/>
            <person name="Antonin V."/>
            <person name="Barry K.W."/>
            <person name="Bougher N.L."/>
            <person name="Buchanan P."/>
            <person name="Buyck B."/>
            <person name="Bense V."/>
            <person name="Catcheside P."/>
            <person name="Chovatia M."/>
            <person name="Cooper J."/>
            <person name="Damon W."/>
            <person name="Desjardin D."/>
            <person name="Finy P."/>
            <person name="Geml J."/>
            <person name="Haridas S."/>
            <person name="Hughes K."/>
            <person name="Justo A."/>
            <person name="Karasinski D."/>
            <person name="Kautmanova I."/>
            <person name="Kiss B."/>
            <person name="Kocsube S."/>
            <person name="Kotiranta H."/>
            <person name="LaButti K.M."/>
            <person name="Lechner B.E."/>
            <person name="Liimatainen K."/>
            <person name="Lipzen A."/>
            <person name="Lukacs Z."/>
            <person name="Mihaltcheva S."/>
            <person name="Morgado L.N."/>
            <person name="Niskanen T."/>
            <person name="Noordeloos M.E."/>
            <person name="Ohm R.A."/>
            <person name="Ortiz-Santana B."/>
            <person name="Ovrebo C."/>
            <person name="Racz N."/>
            <person name="Riley R."/>
            <person name="Savchenko A."/>
            <person name="Shiryaev A."/>
            <person name="Soop K."/>
            <person name="Spirin V."/>
            <person name="Szebenyi C."/>
            <person name="Tomsovsky M."/>
            <person name="Tulloss R.E."/>
            <person name="Uehling J."/>
            <person name="Grigoriev I.V."/>
            <person name="Vagvolgyi C."/>
            <person name="Papp T."/>
            <person name="Martin F.M."/>
            <person name="Miettinen O."/>
            <person name="Hibbett D.S."/>
            <person name="Nagy L.G."/>
        </authorList>
    </citation>
    <scope>NUCLEOTIDE SEQUENCE [LARGE SCALE GENOMIC DNA]</scope>
    <source>
        <strain evidence="2 3">CBS 166.37</strain>
    </source>
</reference>
<dbReference type="STRING" id="68775.A0A5C3LGN8"/>
<feature type="transmembrane region" description="Helical" evidence="1">
    <location>
        <begin position="205"/>
        <end position="224"/>
    </location>
</feature>
<protein>
    <submittedName>
        <fullName evidence="2">Uncharacterized protein</fullName>
    </submittedName>
</protein>
<name>A0A5C3LGN8_9AGAR</name>
<dbReference type="OrthoDB" id="5392263at2759"/>